<dbReference type="PANTHER" id="PTHR22789:SF0">
    <property type="entry name" value="3-OXO-TETRONATE 4-PHOSPHATE DECARBOXYLASE-RELATED"/>
    <property type="match status" value="1"/>
</dbReference>
<evidence type="ECO:0000313" key="5">
    <source>
        <dbReference type="Proteomes" id="UP000463700"/>
    </source>
</evidence>
<accession>A0A6N6W0N4</accession>
<dbReference type="GO" id="GO:0016832">
    <property type="term" value="F:aldehyde-lyase activity"/>
    <property type="evidence" value="ECO:0007669"/>
    <property type="project" value="TreeGrafter"/>
</dbReference>
<dbReference type="OrthoDB" id="5500703at2"/>
<evidence type="ECO:0000256" key="2">
    <source>
        <dbReference type="ARBA" id="ARBA00023239"/>
    </source>
</evidence>
<sequence>MKTDTLAPRLQVVDLCLELSRRGYFSGTGGNLALRIDSQHFAVTPSATDYHTMTPDNVSVLRLSDLTQIQGDRAPSVESSLHARVLRARSDVGCSIHTHQPIASACALHGRSIPVPGGTMRAALGSNIPVVGYAPSGSGWLAAKFARKLRPHINAYLMFNHGALCCGTSIDDALLHVELLERLARQRLREQIAARAASTPRLRPALSRVLATLDA</sequence>
<dbReference type="AlphaFoldDB" id="A0A6N6W0N4"/>
<dbReference type="Proteomes" id="UP000463700">
    <property type="component" value="Unassembled WGS sequence"/>
</dbReference>
<reference evidence="4 5" key="1">
    <citation type="journal article" date="2020" name="Int. J. Syst. Evol. Microbiol.">
        <title>Paraburkholderia madseniana sp. nov., a phenolic acid-degrading bacterium isolated from acidic forest soil.</title>
        <authorList>
            <person name="Wilhelm R.C."/>
            <person name="Murphy S.J.L."/>
            <person name="Feriancek N.M."/>
            <person name="Karasz D.C."/>
            <person name="DeRito C.M."/>
            <person name="Newman J.D."/>
            <person name="Buckley D.H."/>
        </authorList>
    </citation>
    <scope>NUCLEOTIDE SEQUENCE [LARGE SCALE GENOMIC DNA]</scope>
    <source>
        <strain evidence="4 5">RP11</strain>
    </source>
</reference>
<protein>
    <submittedName>
        <fullName evidence="4">Class II aldolase/adducin family protein</fullName>
    </submittedName>
</protein>
<dbReference type="GO" id="GO:0019323">
    <property type="term" value="P:pentose catabolic process"/>
    <property type="evidence" value="ECO:0007669"/>
    <property type="project" value="TreeGrafter"/>
</dbReference>
<evidence type="ECO:0000259" key="3">
    <source>
        <dbReference type="SMART" id="SM01007"/>
    </source>
</evidence>
<dbReference type="RefSeq" id="WP_154567422.1">
    <property type="nucleotide sequence ID" value="NZ_VOSW01000165.1"/>
</dbReference>
<dbReference type="InterPro" id="IPR050197">
    <property type="entry name" value="Aldolase_class_II_sugar_metab"/>
</dbReference>
<organism evidence="4 5">
    <name type="scientific">Paraburkholderia madseniana</name>
    <dbReference type="NCBI Taxonomy" id="2599607"/>
    <lineage>
        <taxon>Bacteria</taxon>
        <taxon>Pseudomonadati</taxon>
        <taxon>Pseudomonadota</taxon>
        <taxon>Betaproteobacteria</taxon>
        <taxon>Burkholderiales</taxon>
        <taxon>Burkholderiaceae</taxon>
        <taxon>Paraburkholderia</taxon>
    </lineage>
</organism>
<name>A0A6N6W0N4_9BURK</name>
<dbReference type="InterPro" id="IPR001303">
    <property type="entry name" value="Aldolase_II/adducin_N"/>
</dbReference>
<comment type="caution">
    <text evidence="4">The sequence shown here is derived from an EMBL/GenBank/DDBJ whole genome shotgun (WGS) entry which is preliminary data.</text>
</comment>
<evidence type="ECO:0000256" key="1">
    <source>
        <dbReference type="ARBA" id="ARBA00022723"/>
    </source>
</evidence>
<dbReference type="EMBL" id="VOSW01000165">
    <property type="protein sequence ID" value="KAE8753831.1"/>
    <property type="molecule type" value="Genomic_DNA"/>
</dbReference>
<keyword evidence="2" id="KW-0456">Lyase</keyword>
<proteinExistence type="predicted"/>
<dbReference type="InterPro" id="IPR036409">
    <property type="entry name" value="Aldolase_II/adducin_N_sf"/>
</dbReference>
<dbReference type="SMART" id="SM01007">
    <property type="entry name" value="Aldolase_II"/>
    <property type="match status" value="1"/>
</dbReference>
<evidence type="ECO:0000313" key="4">
    <source>
        <dbReference type="EMBL" id="KAE8753831.1"/>
    </source>
</evidence>
<dbReference type="SUPFAM" id="SSF53639">
    <property type="entry name" value="AraD/HMP-PK domain-like"/>
    <property type="match status" value="1"/>
</dbReference>
<dbReference type="Gene3D" id="3.40.225.10">
    <property type="entry name" value="Class II aldolase/adducin N-terminal domain"/>
    <property type="match status" value="1"/>
</dbReference>
<dbReference type="GO" id="GO:0046872">
    <property type="term" value="F:metal ion binding"/>
    <property type="evidence" value="ECO:0007669"/>
    <property type="project" value="UniProtKB-KW"/>
</dbReference>
<keyword evidence="1" id="KW-0479">Metal-binding</keyword>
<feature type="domain" description="Class II aldolase/adducin N-terminal" evidence="3">
    <location>
        <begin position="10"/>
        <end position="188"/>
    </location>
</feature>
<dbReference type="PANTHER" id="PTHR22789">
    <property type="entry name" value="FUCULOSE PHOSPHATE ALDOLASE"/>
    <property type="match status" value="1"/>
</dbReference>
<gene>
    <name evidence="4" type="ORF">FSO04_42955</name>
</gene>
<dbReference type="Pfam" id="PF00596">
    <property type="entry name" value="Aldolase_II"/>
    <property type="match status" value="1"/>
</dbReference>
<dbReference type="GO" id="GO:0005829">
    <property type="term" value="C:cytosol"/>
    <property type="evidence" value="ECO:0007669"/>
    <property type="project" value="TreeGrafter"/>
</dbReference>